<gene>
    <name evidence="6" type="ORF">FYJ71_08965</name>
</gene>
<dbReference type="GO" id="GO:0016020">
    <property type="term" value="C:membrane"/>
    <property type="evidence" value="ECO:0007669"/>
    <property type="project" value="UniProtKB-SubCell"/>
</dbReference>
<sequence length="131" mass="14361">MDMEIANSVFGFLKQCTQTEESKILFILMIIAFVMIVDFITGTIAAVVNPDIEFKSKAGINGILRKIGSMLALIIFIPISVVIPNGAGTALVYTLYIGYLMLELRSIVENLNKSGTDIKIFANILDKWGGK</sequence>
<keyword evidence="4 5" id="KW-0472">Membrane</keyword>
<evidence type="ECO:0000256" key="3">
    <source>
        <dbReference type="ARBA" id="ARBA00022989"/>
    </source>
</evidence>
<comment type="subcellular location">
    <subcellularLocation>
        <location evidence="1">Membrane</location>
        <topology evidence="1">Multi-pass membrane protein</topology>
    </subcellularLocation>
</comment>
<dbReference type="NCBIfam" id="TIGR01593">
    <property type="entry name" value="holin_tox_secr"/>
    <property type="match status" value="1"/>
</dbReference>
<protein>
    <submittedName>
        <fullName evidence="6">Holin</fullName>
    </submittedName>
</protein>
<evidence type="ECO:0000313" key="6">
    <source>
        <dbReference type="EMBL" id="MST63065.1"/>
    </source>
</evidence>
<proteinExistence type="predicted"/>
<evidence type="ECO:0000256" key="4">
    <source>
        <dbReference type="ARBA" id="ARBA00023136"/>
    </source>
</evidence>
<dbReference type="Proteomes" id="UP000440713">
    <property type="component" value="Unassembled WGS sequence"/>
</dbReference>
<keyword evidence="7" id="KW-1185">Reference proteome</keyword>
<dbReference type="InterPro" id="IPR006480">
    <property type="entry name" value="Phage_holin_4_1"/>
</dbReference>
<organism evidence="6 7">
    <name type="scientific">Peptostreptococcus porci</name>
    <dbReference type="NCBI Taxonomy" id="2652282"/>
    <lineage>
        <taxon>Bacteria</taxon>
        <taxon>Bacillati</taxon>
        <taxon>Bacillota</taxon>
        <taxon>Clostridia</taxon>
        <taxon>Peptostreptococcales</taxon>
        <taxon>Peptostreptococcaceae</taxon>
        <taxon>Peptostreptococcus</taxon>
    </lineage>
</organism>
<dbReference type="AlphaFoldDB" id="A0A6N7X1P1"/>
<keyword evidence="3 5" id="KW-1133">Transmembrane helix</keyword>
<dbReference type="RefSeq" id="WP_154538543.1">
    <property type="nucleotide sequence ID" value="NZ_JAXFFP010000004.1"/>
</dbReference>
<dbReference type="EMBL" id="VUNE01000005">
    <property type="protein sequence ID" value="MST63065.1"/>
    <property type="molecule type" value="Genomic_DNA"/>
</dbReference>
<accession>A0A6N7X1P1</accession>
<evidence type="ECO:0000256" key="2">
    <source>
        <dbReference type="ARBA" id="ARBA00022692"/>
    </source>
</evidence>
<evidence type="ECO:0000256" key="5">
    <source>
        <dbReference type="SAM" id="Phobius"/>
    </source>
</evidence>
<feature type="transmembrane region" description="Helical" evidence="5">
    <location>
        <begin position="24"/>
        <end position="49"/>
    </location>
</feature>
<dbReference type="Pfam" id="PF05105">
    <property type="entry name" value="Phage_holin_4_1"/>
    <property type="match status" value="1"/>
</dbReference>
<evidence type="ECO:0000313" key="7">
    <source>
        <dbReference type="Proteomes" id="UP000440713"/>
    </source>
</evidence>
<keyword evidence="2 5" id="KW-0812">Transmembrane</keyword>
<comment type="caution">
    <text evidence="6">The sequence shown here is derived from an EMBL/GenBank/DDBJ whole genome shotgun (WGS) entry which is preliminary data.</text>
</comment>
<name>A0A6N7X1P1_9FIRM</name>
<reference evidence="6 7" key="1">
    <citation type="submission" date="2019-08" db="EMBL/GenBank/DDBJ databases">
        <title>In-depth cultivation of the pig gut microbiome towards novel bacterial diversity and tailored functional studies.</title>
        <authorList>
            <person name="Wylensek D."/>
            <person name="Hitch T.C.A."/>
            <person name="Clavel T."/>
        </authorList>
    </citation>
    <scope>NUCLEOTIDE SEQUENCE [LARGE SCALE GENOMIC DNA]</scope>
    <source>
        <strain evidence="6 7">WCA-SAB-591-4A-A</strain>
    </source>
</reference>
<feature type="transmembrane region" description="Helical" evidence="5">
    <location>
        <begin position="70"/>
        <end position="96"/>
    </location>
</feature>
<evidence type="ECO:0000256" key="1">
    <source>
        <dbReference type="ARBA" id="ARBA00004141"/>
    </source>
</evidence>